<dbReference type="Proteomes" id="UP001313282">
    <property type="component" value="Unassembled WGS sequence"/>
</dbReference>
<evidence type="ECO:0000313" key="1">
    <source>
        <dbReference type="EMBL" id="KAK6344836.1"/>
    </source>
</evidence>
<accession>A0AAN8N5W0</accession>
<sequence>MSGEFEGMGPWVACMLCGARVFAAPPGVPVGPNSAWMGRPWFLTFGVKPPPLFGSGSREDDSLQEYPPTITGGRTCIVNAPVGSLDVEPEVYDDAVGGYVRTGVMICPVPKRREEEVYDGKCYVFHGQCWGSFDGIARGMGCLRGGGYDMTMFPNVVKKGTYDVGFLRVLVGILEGGEVVGGGREGEYRLRFAHGFGDEELIEGYWDVLGRYGVGDLDAGLKGLVGRYALPEEKPVADFLGVYTDLRADSGGRRMDSVGWLKAELEEAGMEDAALALRGGGFWVPVIEGLPVEVLMRVLEFLGGDGIIRFGIGGWRGERRVRVPEGIWKREFGVRGGLGWARHAVSGKGREGLTWFERFLNARAIIRFDGELGCIANWRRVFGVWEGILDVISDVEGAKVEGVEEEGSGVPRRGFKVVVPRGRGGEGRYLGLGGFRTTGVMVSYTGSGRMRFVSGMRFLPGGEAVGIVNLGDEVYCELFGKGGGDLMVLRVRFGEFGVRSVFSEVIDEVDGGGEEGGMVEETRFFAGPEGVYVGGVSVSIDAYKITAFGIDCEAFGG</sequence>
<dbReference type="AlphaFoldDB" id="A0AAN8N5W0"/>
<reference evidence="1 2" key="1">
    <citation type="submission" date="2019-10" db="EMBL/GenBank/DDBJ databases">
        <authorList>
            <person name="Palmer J.M."/>
        </authorList>
    </citation>
    <scope>NUCLEOTIDE SEQUENCE [LARGE SCALE GENOMIC DNA]</scope>
    <source>
        <strain evidence="1 2">TWF718</strain>
    </source>
</reference>
<dbReference type="EMBL" id="JAVHNR010000004">
    <property type="protein sequence ID" value="KAK6344836.1"/>
    <property type="molecule type" value="Genomic_DNA"/>
</dbReference>
<proteinExistence type="predicted"/>
<gene>
    <name evidence="1" type="ORF">TWF718_006788</name>
</gene>
<evidence type="ECO:0000313" key="2">
    <source>
        <dbReference type="Proteomes" id="UP001313282"/>
    </source>
</evidence>
<organism evidence="1 2">
    <name type="scientific">Orbilia javanica</name>
    <dbReference type="NCBI Taxonomy" id="47235"/>
    <lineage>
        <taxon>Eukaryota</taxon>
        <taxon>Fungi</taxon>
        <taxon>Dikarya</taxon>
        <taxon>Ascomycota</taxon>
        <taxon>Pezizomycotina</taxon>
        <taxon>Orbiliomycetes</taxon>
        <taxon>Orbiliales</taxon>
        <taxon>Orbiliaceae</taxon>
        <taxon>Orbilia</taxon>
    </lineage>
</organism>
<protein>
    <submittedName>
        <fullName evidence="1">Uncharacterized protein</fullName>
    </submittedName>
</protein>
<keyword evidence="2" id="KW-1185">Reference proteome</keyword>
<name>A0AAN8N5W0_9PEZI</name>
<comment type="caution">
    <text evidence="1">The sequence shown here is derived from an EMBL/GenBank/DDBJ whole genome shotgun (WGS) entry which is preliminary data.</text>
</comment>